<feature type="region of interest" description="Disordered" evidence="4">
    <location>
        <begin position="795"/>
        <end position="855"/>
    </location>
</feature>
<feature type="transmembrane region" description="Helical" evidence="5">
    <location>
        <begin position="664"/>
        <end position="686"/>
    </location>
</feature>
<keyword evidence="1 3" id="KW-0853">WD repeat</keyword>
<feature type="transmembrane region" description="Helical" evidence="5">
    <location>
        <begin position="334"/>
        <end position="358"/>
    </location>
</feature>
<evidence type="ECO:0000256" key="3">
    <source>
        <dbReference type="PROSITE-ProRule" id="PRU00221"/>
    </source>
</evidence>
<dbReference type="Pfam" id="PF00400">
    <property type="entry name" value="WD40"/>
    <property type="match status" value="3"/>
</dbReference>
<feature type="compositionally biased region" description="Basic residues" evidence="4">
    <location>
        <begin position="838"/>
        <end position="848"/>
    </location>
</feature>
<dbReference type="InterPro" id="IPR036322">
    <property type="entry name" value="WD40_repeat_dom_sf"/>
</dbReference>
<proteinExistence type="predicted"/>
<feature type="compositionally biased region" description="Polar residues" evidence="4">
    <location>
        <begin position="819"/>
        <end position="832"/>
    </location>
</feature>
<keyword evidence="5" id="KW-0472">Membrane</keyword>
<evidence type="ECO:0000256" key="4">
    <source>
        <dbReference type="SAM" id="MobiDB-lite"/>
    </source>
</evidence>
<dbReference type="InterPro" id="IPR001680">
    <property type="entry name" value="WD40_rpt"/>
</dbReference>
<evidence type="ECO:0000313" key="6">
    <source>
        <dbReference type="EMBL" id="MEE2055139.1"/>
    </source>
</evidence>
<feature type="repeat" description="WD" evidence="3">
    <location>
        <begin position="698"/>
        <end position="732"/>
    </location>
</feature>
<evidence type="ECO:0000256" key="2">
    <source>
        <dbReference type="ARBA" id="ARBA00022737"/>
    </source>
</evidence>
<dbReference type="PROSITE" id="PS00678">
    <property type="entry name" value="WD_REPEATS_1"/>
    <property type="match status" value="2"/>
</dbReference>
<feature type="transmembrane region" description="Helical" evidence="5">
    <location>
        <begin position="562"/>
        <end position="589"/>
    </location>
</feature>
<sequence length="855" mass="93362">MFTLAVIEQDTDRGPVPVLLSVAGWDPAERIEDWCVRRITEDYLDFGANGTFNTDQVSALLLDRRIVPVLDGLDEMPRSVLSTALADLDRAAEIGLRMVLTCRSAEFAQAVHDRGALAHAAVVDIEPIRVEDTAAYLTEPEVANSHRWSVVIDRIRREPRGPLAHALSTPLMINLARSIYRPSSSPPEELTSFTTTPEITSHLLKKYLPTVFTAGEHDKAQYWLSFLSNHLHEQGGPDFEWWHLTRAVPRWLILLLITLVSTLCGSLLLGITAASHSSTDSYITPTSVFWESMAYATGAGAALGAAVGFLGGLRTVRSLKESEQPRAHRGRFSTLSDTLAGVQFLIAALCTLGILVVLGARMTDHSFLGDAAVTIATTIFHMRTFNSEAWLSAIPVALLACQAILVINLLGFRAGTPKSSTPNLRRLLPSLTAGLLLGLSFSALWVTLEIMSYGLDELNITPYAFAAAMIGIPMGIVRWLAAPVEERKASSPASVLRSDRTALLTAALSSGALTALGFLAFTIDEDRRNADLTIDDRRNADLTIEDWGITDLTLADWVTSGVVGLAIMAVVLVGSGSAWFSYTVARLWLACRGRLPWRLMRFLRTAHEKGVLRQVGPAYQLRHELLRTHLAEQWPSKRRPPPARGVIPRWLDIRRRSGSQGRRWLHGAVTLATVVLLMGTTSVLHFDGYMVLPIGAFVHAVAFSHDGTTLATGNDDGTLQLWDTTTDRPTPTRTFHHDDWVNAVAFNHDGTTLATGSDDGTARLWDTTTDRPTPTRTLDHDGQVRAVAFNHDGTTLATATGTGTESGDGNYGGTARLWDTTTNRPTSPTESTRAPPSARHRARARCRGRVPESAR</sequence>
<dbReference type="PROSITE" id="PS50082">
    <property type="entry name" value="WD_REPEATS_2"/>
    <property type="match status" value="2"/>
</dbReference>
<keyword evidence="5" id="KW-1133">Transmembrane helix</keyword>
<feature type="transmembrane region" description="Helical" evidence="5">
    <location>
        <begin position="251"/>
        <end position="273"/>
    </location>
</feature>
<name>A0ABU7L1L4_9ACTN</name>
<comment type="caution">
    <text evidence="6">The sequence shown here is derived from an EMBL/GenBank/DDBJ whole genome shotgun (WGS) entry which is preliminary data.</text>
</comment>
<evidence type="ECO:0000313" key="7">
    <source>
        <dbReference type="Proteomes" id="UP001348641"/>
    </source>
</evidence>
<dbReference type="Proteomes" id="UP001348641">
    <property type="component" value="Unassembled WGS sequence"/>
</dbReference>
<feature type="transmembrane region" description="Helical" evidence="5">
    <location>
        <begin position="427"/>
        <end position="448"/>
    </location>
</feature>
<dbReference type="SMART" id="SM00320">
    <property type="entry name" value="WD40"/>
    <property type="match status" value="3"/>
</dbReference>
<feature type="transmembrane region" description="Helical" evidence="5">
    <location>
        <begin position="293"/>
        <end position="313"/>
    </location>
</feature>
<dbReference type="InterPro" id="IPR015943">
    <property type="entry name" value="WD40/YVTN_repeat-like_dom_sf"/>
</dbReference>
<dbReference type="RefSeq" id="WP_330161929.1">
    <property type="nucleotide sequence ID" value="NZ_JAUUCC010000152.1"/>
</dbReference>
<keyword evidence="2" id="KW-0677">Repeat</keyword>
<dbReference type="InterPro" id="IPR019775">
    <property type="entry name" value="WD40_repeat_CS"/>
</dbReference>
<accession>A0ABU7L1L4</accession>
<gene>
    <name evidence="6" type="ORF">Q8A49_32035</name>
</gene>
<feature type="transmembrane region" description="Helical" evidence="5">
    <location>
        <begin position="502"/>
        <end position="523"/>
    </location>
</feature>
<dbReference type="SUPFAM" id="SSF50978">
    <property type="entry name" value="WD40 repeat-like"/>
    <property type="match status" value="1"/>
</dbReference>
<dbReference type="PANTHER" id="PTHR22847">
    <property type="entry name" value="WD40 REPEAT PROTEIN"/>
    <property type="match status" value="1"/>
</dbReference>
<keyword evidence="5" id="KW-0812">Transmembrane</keyword>
<protein>
    <recommendedName>
        <fullName evidence="8">WD40 repeat</fullName>
    </recommendedName>
</protein>
<dbReference type="PROSITE" id="PS50294">
    <property type="entry name" value="WD_REPEATS_REGION"/>
    <property type="match status" value="2"/>
</dbReference>
<dbReference type="Gene3D" id="2.130.10.10">
    <property type="entry name" value="YVTN repeat-like/Quinoprotein amine dehydrogenase"/>
    <property type="match status" value="1"/>
</dbReference>
<reference evidence="6 7" key="1">
    <citation type="submission" date="2023-07" db="EMBL/GenBank/DDBJ databases">
        <authorList>
            <person name="Girao M."/>
            <person name="Carvalho M.F."/>
        </authorList>
    </citation>
    <scope>NUCLEOTIDE SEQUENCE [LARGE SCALE GENOMIC DNA]</scope>
    <source>
        <strain evidence="6 7">66/93</strain>
    </source>
</reference>
<feature type="repeat" description="WD" evidence="3">
    <location>
        <begin position="734"/>
        <end position="775"/>
    </location>
</feature>
<feature type="transmembrane region" description="Helical" evidence="5">
    <location>
        <begin position="460"/>
        <end position="481"/>
    </location>
</feature>
<evidence type="ECO:0008006" key="8">
    <source>
        <dbReference type="Google" id="ProtNLM"/>
    </source>
</evidence>
<evidence type="ECO:0000256" key="5">
    <source>
        <dbReference type="SAM" id="Phobius"/>
    </source>
</evidence>
<evidence type="ECO:0000256" key="1">
    <source>
        <dbReference type="ARBA" id="ARBA00022574"/>
    </source>
</evidence>
<feature type="transmembrane region" description="Helical" evidence="5">
    <location>
        <begin position="390"/>
        <end position="415"/>
    </location>
</feature>
<organism evidence="6 7">
    <name type="scientific">Nocardiopsis tropica</name>
    <dbReference type="NCBI Taxonomy" id="109330"/>
    <lineage>
        <taxon>Bacteria</taxon>
        <taxon>Bacillati</taxon>
        <taxon>Actinomycetota</taxon>
        <taxon>Actinomycetes</taxon>
        <taxon>Streptosporangiales</taxon>
        <taxon>Nocardiopsidaceae</taxon>
        <taxon>Nocardiopsis</taxon>
    </lineage>
</organism>
<dbReference type="PANTHER" id="PTHR22847:SF637">
    <property type="entry name" value="WD REPEAT DOMAIN 5B"/>
    <property type="match status" value="1"/>
</dbReference>
<dbReference type="EMBL" id="JAUUCC010000152">
    <property type="protein sequence ID" value="MEE2055139.1"/>
    <property type="molecule type" value="Genomic_DNA"/>
</dbReference>